<proteinExistence type="predicted"/>
<gene>
    <name evidence="1" type="ORF">Q4F26_06290</name>
</gene>
<evidence type="ECO:0000313" key="2">
    <source>
        <dbReference type="Proteomes" id="UP001171751"/>
    </source>
</evidence>
<name>A0AA43UDE1_9LACT</name>
<organism evidence="1 2">
    <name type="scientific">Atopococcus tabaci</name>
    <dbReference type="NCBI Taxonomy" id="269774"/>
    <lineage>
        <taxon>Bacteria</taxon>
        <taxon>Bacillati</taxon>
        <taxon>Bacillota</taxon>
        <taxon>Bacilli</taxon>
        <taxon>Lactobacillales</taxon>
        <taxon>Carnobacteriaceae</taxon>
        <taxon>Atopococcus</taxon>
    </lineage>
</organism>
<sequence length="49" mass="5612">MFGTKEVETKVTDVLKHIADDTVKKVGKKHKTVEFDDGTIFYILSENQQ</sequence>
<accession>A0AA43UDE1</accession>
<keyword evidence="2" id="KW-1185">Reference proteome</keyword>
<reference evidence="1" key="1">
    <citation type="submission" date="2023-07" db="EMBL/GenBank/DDBJ databases">
        <title>Between Cages and Wild: Unraveling the Impact of Captivity on Animal Microbiomes and Antimicrobial Resistance.</title>
        <authorList>
            <person name="Schmartz G.P."/>
            <person name="Rehner J."/>
            <person name="Schuff M.J."/>
            <person name="Becker S.L."/>
            <person name="Kravczyk M."/>
            <person name="Gurevich A."/>
            <person name="Francke R."/>
            <person name="Mueller R."/>
            <person name="Keller V."/>
            <person name="Keller A."/>
        </authorList>
    </citation>
    <scope>NUCLEOTIDE SEQUENCE</scope>
    <source>
        <strain evidence="1">S39M_St_73</strain>
    </source>
</reference>
<protein>
    <submittedName>
        <fullName evidence="1">Uncharacterized protein</fullName>
    </submittedName>
</protein>
<evidence type="ECO:0000313" key="1">
    <source>
        <dbReference type="EMBL" id="MDO5457942.1"/>
    </source>
</evidence>
<comment type="caution">
    <text evidence="1">The sequence shown here is derived from an EMBL/GenBank/DDBJ whole genome shotgun (WGS) entry which is preliminary data.</text>
</comment>
<dbReference type="EMBL" id="JAUNQW010000038">
    <property type="protein sequence ID" value="MDO5457942.1"/>
    <property type="molecule type" value="Genomic_DNA"/>
</dbReference>
<dbReference type="Proteomes" id="UP001171751">
    <property type="component" value="Unassembled WGS sequence"/>
</dbReference>
<dbReference type="AlphaFoldDB" id="A0AA43UDE1"/>